<keyword evidence="3 6" id="KW-0812">Transmembrane</keyword>
<evidence type="ECO:0000256" key="5">
    <source>
        <dbReference type="ARBA" id="ARBA00023136"/>
    </source>
</evidence>
<dbReference type="EMBL" id="DS234991">
    <property type="protein sequence ID" value="EEB09944.1"/>
    <property type="molecule type" value="Genomic_DNA"/>
</dbReference>
<dbReference type="GO" id="GO:0000139">
    <property type="term" value="C:Golgi membrane"/>
    <property type="evidence" value="ECO:0007669"/>
    <property type="project" value="UniProtKB-SubCell"/>
</dbReference>
<sequence>MDKTALDFQHFEPNDGPSRNNAAILDLSQGNLFQQSTDNSDGLETKSNENNTNSFWSFEYYQQFFDVDTEQVKNRIIWGMIPRPGISYFRNVIKPKPDLYGPFWISVTLIFTIAVSGNVANYLQFAPMGNYRWKYDFHIISFAATAIFMYAFLVPLLLWSFIKWNVSSLQDGPAVTFLELLCVYGYSLSIYVPVSILWVIQISWFQWTLVLLGATMSGYVLSTTVAPVLAGPKKCFVLCSVLALHFVLAVGFMLYFFHVPSMKPSITIPNLASNLSGSSA</sequence>
<keyword evidence="5 6" id="KW-0472">Membrane</keyword>
<dbReference type="eggNOG" id="KOG3114">
    <property type="taxonomic scope" value="Eukaryota"/>
</dbReference>
<reference evidence="9" key="3">
    <citation type="submission" date="2020-05" db="UniProtKB">
        <authorList>
            <consortium name="EnsemblMetazoa"/>
        </authorList>
    </citation>
    <scope>IDENTIFICATION</scope>
    <source>
        <strain evidence="9">USDA</strain>
    </source>
</reference>
<dbReference type="CTD" id="8233500"/>
<dbReference type="EMBL" id="AAZO01000074">
    <property type="status" value="NOT_ANNOTATED_CDS"/>
    <property type="molecule type" value="Genomic_DNA"/>
</dbReference>
<evidence type="ECO:0000313" key="8">
    <source>
        <dbReference type="EMBL" id="EEB09944.1"/>
    </source>
</evidence>
<dbReference type="GO" id="GO:0016192">
    <property type="term" value="P:vesicle-mediated transport"/>
    <property type="evidence" value="ECO:0007669"/>
    <property type="project" value="InterPro"/>
</dbReference>
<proteinExistence type="inferred from homology"/>
<dbReference type="Pfam" id="PF04893">
    <property type="entry name" value="Yip1"/>
    <property type="match status" value="1"/>
</dbReference>
<evidence type="ECO:0000313" key="10">
    <source>
        <dbReference type="Proteomes" id="UP000009046"/>
    </source>
</evidence>
<keyword evidence="4 6" id="KW-1133">Transmembrane helix</keyword>
<protein>
    <recommendedName>
        <fullName evidence="6">Protein YIPF</fullName>
    </recommendedName>
</protein>
<dbReference type="Proteomes" id="UP000009046">
    <property type="component" value="Unassembled WGS sequence"/>
</dbReference>
<dbReference type="HOGENOM" id="CLU_059606_1_1_1"/>
<dbReference type="PANTHER" id="PTHR12822:SF2">
    <property type="entry name" value="PROTEIN YIPF"/>
    <property type="match status" value="1"/>
</dbReference>
<feature type="transmembrane region" description="Helical" evidence="6">
    <location>
        <begin position="99"/>
        <end position="119"/>
    </location>
</feature>
<evidence type="ECO:0000256" key="2">
    <source>
        <dbReference type="ARBA" id="ARBA00010596"/>
    </source>
</evidence>
<evidence type="ECO:0000313" key="9">
    <source>
        <dbReference type="EnsemblMetazoa" id="PHUM005950-PA"/>
    </source>
</evidence>
<gene>
    <name evidence="9" type="primary">8233500</name>
    <name evidence="8" type="ORF">Phum_PHUM005950</name>
</gene>
<dbReference type="GO" id="GO:0031267">
    <property type="term" value="F:small GTPase binding"/>
    <property type="evidence" value="ECO:0007669"/>
    <property type="project" value="InterPro"/>
</dbReference>
<feature type="transmembrane region" description="Helical" evidence="6">
    <location>
        <begin position="139"/>
        <end position="162"/>
    </location>
</feature>
<dbReference type="FunCoup" id="E0V988">
    <property type="interactions" value="1031"/>
</dbReference>
<comment type="subcellular location">
    <subcellularLocation>
        <location evidence="6">Golgi apparatus membrane</location>
        <topology evidence="6">Multi-pass membrane protein</topology>
    </subcellularLocation>
    <subcellularLocation>
        <location evidence="1">Membrane</location>
        <topology evidence="1">Multi-pass membrane protein</topology>
    </subcellularLocation>
</comment>
<evidence type="ECO:0000256" key="3">
    <source>
        <dbReference type="ARBA" id="ARBA00022692"/>
    </source>
</evidence>
<dbReference type="RefSeq" id="XP_002422682.1">
    <property type="nucleotide sequence ID" value="XM_002422637.1"/>
</dbReference>
<reference evidence="8" key="2">
    <citation type="submission" date="2007-04" db="EMBL/GenBank/DDBJ databases">
        <title>The genome of the human body louse.</title>
        <authorList>
            <consortium name="The Human Body Louse Genome Consortium"/>
            <person name="Kirkness E."/>
            <person name="Walenz B."/>
            <person name="Hass B."/>
            <person name="Bruggner R."/>
            <person name="Strausberg R."/>
        </authorList>
    </citation>
    <scope>NUCLEOTIDE SEQUENCE</scope>
    <source>
        <strain evidence="8">USDA</strain>
    </source>
</reference>
<keyword evidence="10" id="KW-1185">Reference proteome</keyword>
<feature type="domain" description="Yip1" evidence="7">
    <location>
        <begin position="78"/>
        <end position="250"/>
    </location>
</feature>
<dbReference type="AlphaFoldDB" id="E0V988"/>
<dbReference type="KEGG" id="phu:Phum_PHUM005950"/>
<evidence type="ECO:0000259" key="7">
    <source>
        <dbReference type="Pfam" id="PF04893"/>
    </source>
</evidence>
<dbReference type="OrthoDB" id="10256463at2759"/>
<feature type="transmembrane region" description="Helical" evidence="6">
    <location>
        <begin position="174"/>
        <end position="198"/>
    </location>
</feature>
<organism>
    <name type="scientific">Pediculus humanus subsp. corporis</name>
    <name type="common">Body louse</name>
    <dbReference type="NCBI Taxonomy" id="121224"/>
    <lineage>
        <taxon>Eukaryota</taxon>
        <taxon>Metazoa</taxon>
        <taxon>Ecdysozoa</taxon>
        <taxon>Arthropoda</taxon>
        <taxon>Hexapoda</taxon>
        <taxon>Insecta</taxon>
        <taxon>Pterygota</taxon>
        <taxon>Neoptera</taxon>
        <taxon>Paraneoptera</taxon>
        <taxon>Psocodea</taxon>
        <taxon>Troctomorpha</taxon>
        <taxon>Phthiraptera</taxon>
        <taxon>Anoplura</taxon>
        <taxon>Pediculidae</taxon>
        <taxon>Pediculus</taxon>
    </lineage>
</organism>
<accession>E0V988</accession>
<evidence type="ECO:0000256" key="1">
    <source>
        <dbReference type="ARBA" id="ARBA00004141"/>
    </source>
</evidence>
<name>E0V988_PEDHC</name>
<dbReference type="EnsemblMetazoa" id="PHUM005950-RA">
    <property type="protein sequence ID" value="PHUM005950-PA"/>
    <property type="gene ID" value="PHUM005950"/>
</dbReference>
<evidence type="ECO:0000256" key="6">
    <source>
        <dbReference type="RuleBase" id="RU361264"/>
    </source>
</evidence>
<dbReference type="InterPro" id="IPR039765">
    <property type="entry name" value="Yip5/YIPF1/YIPF2"/>
</dbReference>
<feature type="transmembrane region" description="Helical" evidence="6">
    <location>
        <begin position="204"/>
        <end position="229"/>
    </location>
</feature>
<evidence type="ECO:0000256" key="4">
    <source>
        <dbReference type="ARBA" id="ARBA00022989"/>
    </source>
</evidence>
<dbReference type="InterPro" id="IPR006977">
    <property type="entry name" value="Yip1_dom"/>
</dbReference>
<dbReference type="OMA" id="VFRRCVA"/>
<reference evidence="8" key="1">
    <citation type="submission" date="2007-04" db="EMBL/GenBank/DDBJ databases">
        <title>Annotation of Pediculus humanus corporis strain USDA.</title>
        <authorList>
            <person name="Kirkness E."/>
            <person name="Hannick L."/>
            <person name="Hass B."/>
            <person name="Bruggner R."/>
            <person name="Lawson D."/>
            <person name="Bidwell S."/>
            <person name="Joardar V."/>
            <person name="Caler E."/>
            <person name="Walenz B."/>
            <person name="Inman J."/>
            <person name="Schobel S."/>
            <person name="Galinsky K."/>
            <person name="Amedeo P."/>
            <person name="Strausberg R."/>
        </authorList>
    </citation>
    <scope>NUCLEOTIDE SEQUENCE</scope>
    <source>
        <strain evidence="8">USDA</strain>
    </source>
</reference>
<dbReference type="GeneID" id="8233500"/>
<dbReference type="STRING" id="121224.E0V988"/>
<dbReference type="VEuPathDB" id="VectorBase:PHUM005950"/>
<feature type="transmembrane region" description="Helical" evidence="6">
    <location>
        <begin position="236"/>
        <end position="257"/>
    </location>
</feature>
<comment type="similarity">
    <text evidence="2 6">Belongs to the YIP1 family.</text>
</comment>
<dbReference type="PANTHER" id="PTHR12822">
    <property type="entry name" value="PROTEIN YIPF"/>
    <property type="match status" value="1"/>
</dbReference>
<dbReference type="InParanoid" id="E0V988"/>